<organism evidence="14 15">
    <name type="scientific">Gallibacterium genomosp. 3</name>
    <dbReference type="NCBI Taxonomy" id="505345"/>
    <lineage>
        <taxon>Bacteria</taxon>
        <taxon>Pseudomonadati</taxon>
        <taxon>Pseudomonadota</taxon>
        <taxon>Gammaproteobacteria</taxon>
        <taxon>Pasteurellales</taxon>
        <taxon>Pasteurellaceae</taxon>
        <taxon>Gallibacterium</taxon>
    </lineage>
</organism>
<dbReference type="OrthoDB" id="9806299at2"/>
<evidence type="ECO:0000256" key="11">
    <source>
        <dbReference type="ARBA" id="ARBA00035585"/>
    </source>
</evidence>
<dbReference type="GO" id="GO:0005886">
    <property type="term" value="C:plasma membrane"/>
    <property type="evidence" value="ECO:0007669"/>
    <property type="project" value="UniProtKB-SubCell"/>
</dbReference>
<dbReference type="PATRIC" id="fig|505345.6.peg.883"/>
<dbReference type="GO" id="GO:0062054">
    <property type="term" value="F:fluoride channel activity"/>
    <property type="evidence" value="ECO:0007669"/>
    <property type="project" value="UniProtKB-UniRule"/>
</dbReference>
<comment type="activity regulation">
    <text evidence="12">Na(+) is not transported, but it plays an essential structural role and its presence is essential for fluoride channel function.</text>
</comment>
<evidence type="ECO:0000256" key="6">
    <source>
        <dbReference type="ARBA" id="ARBA00023053"/>
    </source>
</evidence>
<dbReference type="Proteomes" id="UP000243558">
    <property type="component" value="Unassembled WGS sequence"/>
</dbReference>
<evidence type="ECO:0000256" key="3">
    <source>
        <dbReference type="ARBA" id="ARBA00022519"/>
    </source>
</evidence>
<evidence type="ECO:0000313" key="15">
    <source>
        <dbReference type="Proteomes" id="UP000092626"/>
    </source>
</evidence>
<evidence type="ECO:0000256" key="4">
    <source>
        <dbReference type="ARBA" id="ARBA00022692"/>
    </source>
</evidence>
<dbReference type="EMBL" id="JTJR01000015">
    <property type="protein sequence ID" value="OBX05034.1"/>
    <property type="molecule type" value="Genomic_DNA"/>
</dbReference>
<evidence type="ECO:0000313" key="13">
    <source>
        <dbReference type="EMBL" id="OBW92008.1"/>
    </source>
</evidence>
<evidence type="ECO:0000256" key="5">
    <source>
        <dbReference type="ARBA" id="ARBA00022989"/>
    </source>
</evidence>
<gene>
    <name evidence="12" type="primary">fluC</name>
    <name evidence="12" type="synonym">crcB</name>
    <name evidence="13" type="ORF">QV01_05780</name>
    <name evidence="14" type="ORF">QV06_04320</name>
</gene>
<evidence type="ECO:0000256" key="7">
    <source>
        <dbReference type="ARBA" id="ARBA00023065"/>
    </source>
</evidence>
<keyword evidence="12" id="KW-0813">Transport</keyword>
<evidence type="ECO:0000256" key="9">
    <source>
        <dbReference type="ARBA" id="ARBA00023303"/>
    </source>
</evidence>
<dbReference type="PANTHER" id="PTHR28259">
    <property type="entry name" value="FLUORIDE EXPORT PROTEIN 1-RELATED"/>
    <property type="match status" value="1"/>
</dbReference>
<evidence type="ECO:0000256" key="1">
    <source>
        <dbReference type="ARBA" id="ARBA00004651"/>
    </source>
</evidence>
<feature type="transmembrane region" description="Helical" evidence="12">
    <location>
        <begin position="64"/>
        <end position="83"/>
    </location>
</feature>
<sequence length="127" mass="13772">MLSIVYISIGAALGACSRWGLSLLLNPIFTGFTFGTLIANYLGCFLIGIASGALISYPMIGNEWRLFFITGFLGSLTTFSSFSGEVINIFLDQQWLTGVGVICLHLFGCLAFTLLGIGLWRLLMLAF</sequence>
<dbReference type="InterPro" id="IPR003691">
    <property type="entry name" value="FluC"/>
</dbReference>
<feature type="binding site" evidence="12">
    <location>
        <position position="77"/>
    </location>
    <ligand>
        <name>Na(+)</name>
        <dbReference type="ChEBI" id="CHEBI:29101"/>
        <note>structural</note>
    </ligand>
</feature>
<dbReference type="RefSeq" id="WP_065237092.1">
    <property type="nucleotide sequence ID" value="NZ_JTJM01000025.1"/>
</dbReference>
<comment type="function">
    <text evidence="12">Fluoride-specific ion channel. Important for reducing fluoride concentration in the cell, thus reducing its toxicity.</text>
</comment>
<feature type="transmembrane region" description="Helical" evidence="12">
    <location>
        <begin position="38"/>
        <end position="57"/>
    </location>
</feature>
<reference evidence="15 16" key="1">
    <citation type="submission" date="2014-11" db="EMBL/GenBank/DDBJ databases">
        <title>Pan-genome of Gallibacterium spp.</title>
        <authorList>
            <person name="Kudirkiene E."/>
            <person name="Bojesen A.M."/>
        </authorList>
    </citation>
    <scope>NUCLEOTIDE SEQUENCE [LARGE SCALE GENOMIC DNA]</scope>
    <source>
        <strain evidence="14 15">59/S3/89</strain>
        <strain evidence="13 16">F151</strain>
    </source>
</reference>
<evidence type="ECO:0000313" key="14">
    <source>
        <dbReference type="EMBL" id="OBX05034.1"/>
    </source>
</evidence>
<evidence type="ECO:0000256" key="8">
    <source>
        <dbReference type="ARBA" id="ARBA00023136"/>
    </source>
</evidence>
<dbReference type="GO" id="GO:0140114">
    <property type="term" value="P:cellular detoxification of fluoride"/>
    <property type="evidence" value="ECO:0007669"/>
    <property type="project" value="UniProtKB-UniRule"/>
</dbReference>
<comment type="subcellular location">
    <subcellularLocation>
        <location evidence="1 12">Cell membrane</location>
        <topology evidence="1 12">Multi-pass membrane protein</topology>
    </subcellularLocation>
</comment>
<dbReference type="Pfam" id="PF02537">
    <property type="entry name" value="CRCB"/>
    <property type="match status" value="1"/>
</dbReference>
<name>A0A1A7PSL6_9PAST</name>
<evidence type="ECO:0000256" key="10">
    <source>
        <dbReference type="ARBA" id="ARBA00035120"/>
    </source>
</evidence>
<feature type="binding site" evidence="12">
    <location>
        <position position="74"/>
    </location>
    <ligand>
        <name>Na(+)</name>
        <dbReference type="ChEBI" id="CHEBI:29101"/>
        <note>structural</note>
    </ligand>
</feature>
<keyword evidence="5 12" id="KW-1133">Transmembrane helix</keyword>
<evidence type="ECO:0000313" key="16">
    <source>
        <dbReference type="Proteomes" id="UP000243558"/>
    </source>
</evidence>
<comment type="similarity">
    <text evidence="10 12">Belongs to the fluoride channel Fluc/FEX (TC 1.A.43) family.</text>
</comment>
<proteinExistence type="inferred from homology"/>
<accession>A0A1A7PSL6</accession>
<keyword evidence="3" id="KW-0997">Cell inner membrane</keyword>
<dbReference type="HAMAP" id="MF_00454">
    <property type="entry name" value="FluC"/>
    <property type="match status" value="1"/>
</dbReference>
<dbReference type="EMBL" id="JTJM01000025">
    <property type="protein sequence ID" value="OBW92008.1"/>
    <property type="molecule type" value="Genomic_DNA"/>
</dbReference>
<keyword evidence="12" id="KW-0479">Metal-binding</keyword>
<evidence type="ECO:0000256" key="12">
    <source>
        <dbReference type="HAMAP-Rule" id="MF_00454"/>
    </source>
</evidence>
<keyword evidence="7 12" id="KW-0406">Ion transport</keyword>
<dbReference type="AlphaFoldDB" id="A0A1A7PSL6"/>
<protein>
    <recommendedName>
        <fullName evidence="12">Fluoride-specific ion channel FluC</fullName>
    </recommendedName>
</protein>
<keyword evidence="9 12" id="KW-0407">Ion channel</keyword>
<comment type="caution">
    <text evidence="14">The sequence shown here is derived from an EMBL/GenBank/DDBJ whole genome shotgun (WGS) entry which is preliminary data.</text>
</comment>
<dbReference type="PANTHER" id="PTHR28259:SF1">
    <property type="entry name" value="FLUORIDE EXPORT PROTEIN 1-RELATED"/>
    <property type="match status" value="1"/>
</dbReference>
<comment type="catalytic activity">
    <reaction evidence="11">
        <text>fluoride(in) = fluoride(out)</text>
        <dbReference type="Rhea" id="RHEA:76159"/>
        <dbReference type="ChEBI" id="CHEBI:17051"/>
    </reaction>
    <physiologicalReaction direction="left-to-right" evidence="11">
        <dbReference type="Rhea" id="RHEA:76160"/>
    </physiologicalReaction>
</comment>
<dbReference type="Proteomes" id="UP000092626">
    <property type="component" value="Unassembled WGS sequence"/>
</dbReference>
<keyword evidence="16" id="KW-1185">Reference proteome</keyword>
<evidence type="ECO:0000256" key="2">
    <source>
        <dbReference type="ARBA" id="ARBA00022475"/>
    </source>
</evidence>
<keyword evidence="6 12" id="KW-0915">Sodium</keyword>
<dbReference type="GO" id="GO:0046872">
    <property type="term" value="F:metal ion binding"/>
    <property type="evidence" value="ECO:0007669"/>
    <property type="project" value="UniProtKB-KW"/>
</dbReference>
<feature type="transmembrane region" description="Helical" evidence="12">
    <location>
        <begin position="95"/>
        <end position="123"/>
    </location>
</feature>
<keyword evidence="4 12" id="KW-0812">Transmembrane</keyword>
<keyword evidence="2 12" id="KW-1003">Cell membrane</keyword>
<keyword evidence="8 12" id="KW-0472">Membrane</keyword>